<evidence type="ECO:0008006" key="4">
    <source>
        <dbReference type="Google" id="ProtNLM"/>
    </source>
</evidence>
<keyword evidence="1" id="KW-0732">Signal</keyword>
<accession>A0A2I0A8T5</accession>
<feature type="chain" id="PRO_5014131906" description="Cystatin domain-containing protein" evidence="1">
    <location>
        <begin position="47"/>
        <end position="166"/>
    </location>
</feature>
<name>A0A2I0A8T5_9ASPA</name>
<feature type="signal peptide" evidence="1">
    <location>
        <begin position="1"/>
        <end position="46"/>
    </location>
</feature>
<organism evidence="2 3">
    <name type="scientific">Apostasia shenzhenica</name>
    <dbReference type="NCBI Taxonomy" id="1088818"/>
    <lineage>
        <taxon>Eukaryota</taxon>
        <taxon>Viridiplantae</taxon>
        <taxon>Streptophyta</taxon>
        <taxon>Embryophyta</taxon>
        <taxon>Tracheophyta</taxon>
        <taxon>Spermatophyta</taxon>
        <taxon>Magnoliopsida</taxon>
        <taxon>Liliopsida</taxon>
        <taxon>Asparagales</taxon>
        <taxon>Orchidaceae</taxon>
        <taxon>Apostasioideae</taxon>
        <taxon>Apostasia</taxon>
    </lineage>
</organism>
<protein>
    <recommendedName>
        <fullName evidence="4">Cystatin domain-containing protein</fullName>
    </recommendedName>
</protein>
<evidence type="ECO:0000256" key="1">
    <source>
        <dbReference type="SAM" id="SignalP"/>
    </source>
</evidence>
<reference evidence="2 3" key="1">
    <citation type="journal article" date="2017" name="Nature">
        <title>The Apostasia genome and the evolution of orchids.</title>
        <authorList>
            <person name="Zhang G.Q."/>
            <person name="Liu K.W."/>
            <person name="Li Z."/>
            <person name="Lohaus R."/>
            <person name="Hsiao Y.Y."/>
            <person name="Niu S.C."/>
            <person name="Wang J.Y."/>
            <person name="Lin Y.C."/>
            <person name="Xu Q."/>
            <person name="Chen L.J."/>
            <person name="Yoshida K."/>
            <person name="Fujiwara S."/>
            <person name="Wang Z.W."/>
            <person name="Zhang Y.Q."/>
            <person name="Mitsuda N."/>
            <person name="Wang M."/>
            <person name="Liu G.H."/>
            <person name="Pecoraro L."/>
            <person name="Huang H.X."/>
            <person name="Xiao X.J."/>
            <person name="Lin M."/>
            <person name="Wu X.Y."/>
            <person name="Wu W.L."/>
            <person name="Chen Y.Y."/>
            <person name="Chang S.B."/>
            <person name="Sakamoto S."/>
            <person name="Ohme-Takagi M."/>
            <person name="Yagi M."/>
            <person name="Zeng S.J."/>
            <person name="Shen C.Y."/>
            <person name="Yeh C.M."/>
            <person name="Luo Y.B."/>
            <person name="Tsai W.C."/>
            <person name="Van de Peer Y."/>
            <person name="Liu Z.J."/>
        </authorList>
    </citation>
    <scope>NUCLEOTIDE SEQUENCE [LARGE SCALE GENOMIC DNA]</scope>
    <source>
        <strain evidence="3">cv. Shenzhen</strain>
        <tissue evidence="2">Stem</tissue>
    </source>
</reference>
<dbReference type="EMBL" id="KZ452012">
    <property type="protein sequence ID" value="PKA51942.1"/>
    <property type="molecule type" value="Genomic_DNA"/>
</dbReference>
<dbReference type="AlphaFoldDB" id="A0A2I0A8T5"/>
<keyword evidence="3" id="KW-1185">Reference proteome</keyword>
<proteinExistence type="predicted"/>
<dbReference type="Proteomes" id="UP000236161">
    <property type="component" value="Unassembled WGS sequence"/>
</dbReference>
<sequence>MNINSHQVIPISQALPAKSSPPMTTPSGHLLLLVLPLLLIFSATHADDASADGWTDVPLSSQTDGVIQSFGQAAFEVMQKEKMAPRSLRFCRVAAFEVKVHDNGVLYAATVMAKKYPCMRNTPSCDPRMEAYRAVVAGYSANSLQPLSLTLRAEYNGNTSQGMCVV</sequence>
<evidence type="ECO:0000313" key="3">
    <source>
        <dbReference type="Proteomes" id="UP000236161"/>
    </source>
</evidence>
<evidence type="ECO:0000313" key="2">
    <source>
        <dbReference type="EMBL" id="PKA51942.1"/>
    </source>
</evidence>
<gene>
    <name evidence="2" type="ORF">AXF42_Ash008171</name>
</gene>